<dbReference type="GO" id="GO:0007399">
    <property type="term" value="P:nervous system development"/>
    <property type="evidence" value="ECO:0007669"/>
    <property type="project" value="UniProtKB-KW"/>
</dbReference>
<gene>
    <name evidence="18" type="ORF">HNY73_013796</name>
</gene>
<evidence type="ECO:0000256" key="15">
    <source>
        <dbReference type="SAM" id="MobiDB-lite"/>
    </source>
</evidence>
<dbReference type="SMART" id="SM00429">
    <property type="entry name" value="IPT"/>
    <property type="match status" value="3"/>
</dbReference>
<keyword evidence="9 16" id="KW-1133">Transmembrane helix</keyword>
<dbReference type="InterPro" id="IPR013548">
    <property type="entry name" value="Plexin_cytoplasmic_RasGAP_dom"/>
</dbReference>
<evidence type="ECO:0000259" key="17">
    <source>
        <dbReference type="PROSITE" id="PS51004"/>
    </source>
</evidence>
<evidence type="ECO:0000313" key="19">
    <source>
        <dbReference type="Proteomes" id="UP000807504"/>
    </source>
</evidence>
<dbReference type="Pfam" id="PF24479">
    <property type="entry name" value="PSI_PlexinA-B"/>
    <property type="match status" value="1"/>
</dbReference>
<reference evidence="18" key="2">
    <citation type="submission" date="2020-06" db="EMBL/GenBank/DDBJ databases">
        <authorList>
            <person name="Sheffer M."/>
        </authorList>
    </citation>
    <scope>NUCLEOTIDE SEQUENCE</scope>
</reference>
<keyword evidence="11" id="KW-1015">Disulfide bond</keyword>
<dbReference type="InterPro" id="IPR016201">
    <property type="entry name" value="PSI"/>
</dbReference>
<evidence type="ECO:0000256" key="13">
    <source>
        <dbReference type="ARBA" id="ARBA00023180"/>
    </source>
</evidence>
<feature type="transmembrane region" description="Helical" evidence="16">
    <location>
        <begin position="75"/>
        <end position="94"/>
    </location>
</feature>
<dbReference type="InterPro" id="IPR013783">
    <property type="entry name" value="Ig-like_fold"/>
</dbReference>
<dbReference type="Pfam" id="PF20170">
    <property type="entry name" value="Plexin_RBD"/>
    <property type="match status" value="1"/>
</dbReference>
<keyword evidence="6" id="KW-0732">Signal</keyword>
<keyword evidence="4" id="KW-1003">Cell membrane</keyword>
<keyword evidence="12" id="KW-0675">Receptor</keyword>
<dbReference type="InterPro" id="IPR041019">
    <property type="entry name" value="TIG1_plexin"/>
</dbReference>
<sequence>MSICTEISNFVLGRIGFGSPLRTEFPIVWWRCAKKRMLPRFCDISALHAMVIRGSDAIYVLATAMKKRQKRWSSPVILFLLLAASSLAAGATTITTTEAPTYPFFEDLTVEKFNHMTVHDYTERVYIGAVNRIYQLSRDLKQEDVATMGPKDDSPKCPVTQVCPNEPKRPTDYYNKALVVDYSQSKLIACGSLFQGTCTVHDLNQVSSYETPASESVVANNATASTVAFIAPGPKNLPRTHVLYVGVSYTGNGPYRSDVPAVSSRSLDPSNMFVIAHSGVTTGTKITLNSMSREIYPITYVYGFSSKGFSYFVTVQKMSTDLPRPFISKLVRVCQRDVQYYSYTEVPLVCRTSPDGIDYNLVQAAYVGRPGSELAKSLGISAQDNVLFAVFAKSKDEADIYNKPSPNSALCVYALSAVHRKFTQNIQHCFNGYGERGLDFINPSQPCYPTQLQINDEFCGMDVNTPLGGSMAVEAAPVLRFSGILLTAVAATSTHDYTVTFLGTSQGHVKKAVVETVVKASEYADLVIDEGSPINADMVFDKAKNHLYVMTEKRVTMVKVQECHMFKTCMDCLGANDPYCGWCSLENKCSLRGACAEAAQDPLYWLSYKSGRCTTITEVHPPQIQRTTARILNLVIDNLPALEGQFFCAFSALGKVLVMNATRSANGVNCATPHTDSLPPIPPGEHHFTAKLSVRMKVGPDFVATNFTFYDCSTYTSCTQCVSSDFPCDWCVTGHRCTHDTGENCRNDVLVTGVASVGPSIRSGPGFCPRINKTANGSTEILVASGISKRISVKVDNIQQHIARMRFLCQFNIEGRVKQVNAQLIGEIMYCEEMVFSYSTQAPNITAAFAVIWDVNKPFDNPENIHVLIFRCLDTDNSCEVYEHCNRLPTLWLDRKQTCPNPQILSFSPKSGPWEGGTNITIKGINLGRVFQDIANNVRVIHEDRKVIAECVPHEELYVKTTQIVCHVEKPPNLTTGLISGPMTGFIEVKVQNDYTARSREQYSFVNPRITSIKPSKGPKSGGTILEIWGLHMDAGSRAEAFVGALPCNVTSRDANKAVCITSASKETVPQTVRIKFDNGLRVFEDYKFLYVEDPSITYVESGSTGQRGIPKGIPSGGITISVKGTNLNAVQYPYMYTIVEGEEYNSSCIVESQTEMKCKSPRVPAEKLDFSGDDMDAHPIELEYGFKMDYVAQVQNLSSNPRYSKFMMYPDPIYYPFSEKNGIKYYKSDYLTINGMNLDRASQETDVVVRIGTSYCNVTSLSRSQLTCRPPTTQPAARDANGKPDPSKIPEVVVEVGDHLKFTIGKLSYELPSSQDATLTKPVIIGVITGACILVVIVIIILIAYRRKSTESSRVLKNMQEQMDVLELRVASECKEAFAELQTEMTDLTSDLTTGGIPFLDYRTYAMKVLLPNNDDHSVLRDMQIDPIKKPYIEKGLRLFGQLIMNKTFLLLFIRTLESNRYFSMRDRVNVASLIMVTLQGKMEYCTDILKTLLAELIEKCMEGKSHPKLLLRRTESVAEKMLSAWFTFLLFKFLRECAGEPLFMLYRAIKQQVDKGPVDAVTSEARYSLSEEKLIRQSIEYKSMTVYVSMSSQTVYVQGLEPHGENIETAVKVLDCDTISQVKEKALDAIYRNTQFSQRPSKDGLDLEWRAGNSGRLTLSDEDSTTKPEGEWKRLNTLAHYGVPDGALLTLVPKQSSMYNLTIMTDKLEKSHKYETLNFSLKTSPPLSRATSPMNHDPEGGYKYWHLVRHHDAEQKEGERGNKMVSEIYLTRLLATKGTLQKFVDDLFETIFSTAHRGSALPLAIKYMFDFLDDQALQHGITDPEVVHTWKSNSLPLRFWVNLIKNPNFVFDIHKSNIVDSCLSVVAQTFMDACSTSDHRLGKDSPSSKLLYAKDIPVYKDWVERYYRDIKNMAAISDQDMNAMLAEESRLHAHEFNTNVALYDLYAYAVKYNDQLMQTLEEDEFSTKNKLPWKLAQVLSIMCGESDA</sequence>
<dbReference type="Proteomes" id="UP000807504">
    <property type="component" value="Unassembled WGS sequence"/>
</dbReference>
<dbReference type="GO" id="GO:0120025">
    <property type="term" value="C:plasma membrane bounded cell projection"/>
    <property type="evidence" value="ECO:0007669"/>
    <property type="project" value="UniProtKB-ARBA"/>
</dbReference>
<dbReference type="SUPFAM" id="SSF48350">
    <property type="entry name" value="GTPase activation domain, GAP"/>
    <property type="match status" value="1"/>
</dbReference>
<dbReference type="GO" id="GO:0002116">
    <property type="term" value="C:semaphorin receptor complex"/>
    <property type="evidence" value="ECO:0007669"/>
    <property type="project" value="TreeGrafter"/>
</dbReference>
<feature type="domain" description="Sema" evidence="17">
    <location>
        <begin position="86"/>
        <end position="560"/>
    </location>
</feature>
<proteinExistence type="inferred from homology"/>
<dbReference type="FunFam" id="1.10.506.10:FF:000005">
    <property type="entry name" value="Plexin A1"/>
    <property type="match status" value="1"/>
</dbReference>
<dbReference type="InterPro" id="IPR008936">
    <property type="entry name" value="Rho_GTPase_activation_prot"/>
</dbReference>
<dbReference type="SUPFAM" id="SSF101912">
    <property type="entry name" value="Sema domain"/>
    <property type="match status" value="1"/>
</dbReference>
<dbReference type="Pfam" id="PF08337">
    <property type="entry name" value="Plexin_cytopl"/>
    <property type="match status" value="1"/>
</dbReference>
<evidence type="ECO:0000256" key="14">
    <source>
        <dbReference type="PROSITE-ProRule" id="PRU00352"/>
    </source>
</evidence>
<dbReference type="Gene3D" id="2.60.40.10">
    <property type="entry name" value="Immunoglobulins"/>
    <property type="match status" value="5"/>
</dbReference>
<dbReference type="GO" id="GO:0030334">
    <property type="term" value="P:regulation of cell migration"/>
    <property type="evidence" value="ECO:0007669"/>
    <property type="project" value="TreeGrafter"/>
</dbReference>
<dbReference type="CDD" id="cd11236">
    <property type="entry name" value="Sema_plexin_like"/>
    <property type="match status" value="1"/>
</dbReference>
<keyword evidence="19" id="KW-1185">Reference proteome</keyword>
<dbReference type="Pfam" id="PF01833">
    <property type="entry name" value="TIG"/>
    <property type="match status" value="3"/>
</dbReference>
<evidence type="ECO:0000256" key="7">
    <source>
        <dbReference type="ARBA" id="ARBA00022737"/>
    </source>
</evidence>
<evidence type="ECO:0000256" key="16">
    <source>
        <dbReference type="SAM" id="Phobius"/>
    </source>
</evidence>
<dbReference type="SUPFAM" id="SSF81296">
    <property type="entry name" value="E set domains"/>
    <property type="match status" value="4"/>
</dbReference>
<dbReference type="PANTHER" id="PTHR22625">
    <property type="entry name" value="PLEXIN"/>
    <property type="match status" value="1"/>
</dbReference>
<feature type="region of interest" description="Disordered" evidence="15">
    <location>
        <begin position="1268"/>
        <end position="1288"/>
    </location>
</feature>
<dbReference type="InterPro" id="IPR041362">
    <property type="entry name" value="TIG2_plexin"/>
</dbReference>
<evidence type="ECO:0000256" key="4">
    <source>
        <dbReference type="ARBA" id="ARBA00022475"/>
    </source>
</evidence>
<keyword evidence="3" id="KW-0217">Developmental protein</keyword>
<accession>A0A8T0ENK1</accession>
<comment type="similarity">
    <text evidence="2">Belongs to the plexin family.</text>
</comment>
<keyword evidence="13" id="KW-0325">Glycoprotein</keyword>
<dbReference type="GO" id="GO:0017154">
    <property type="term" value="F:semaphorin receptor activity"/>
    <property type="evidence" value="ECO:0007669"/>
    <property type="project" value="InterPro"/>
</dbReference>
<comment type="caution">
    <text evidence="18">The sequence shown here is derived from an EMBL/GenBank/DDBJ whole genome shotgun (WGS) entry which is preliminary data.</text>
</comment>
<dbReference type="Pfam" id="PF18020">
    <property type="entry name" value="TIG_2"/>
    <property type="match status" value="1"/>
</dbReference>
<evidence type="ECO:0000256" key="2">
    <source>
        <dbReference type="ARBA" id="ARBA00010297"/>
    </source>
</evidence>
<dbReference type="EMBL" id="JABXBU010002072">
    <property type="protein sequence ID" value="KAF8776854.1"/>
    <property type="molecule type" value="Genomic_DNA"/>
</dbReference>
<dbReference type="GO" id="GO:0005886">
    <property type="term" value="C:plasma membrane"/>
    <property type="evidence" value="ECO:0007669"/>
    <property type="project" value="UniProtKB-SubCell"/>
</dbReference>
<feature type="transmembrane region" description="Helical" evidence="16">
    <location>
        <begin position="1440"/>
        <end position="1458"/>
    </location>
</feature>
<feature type="transmembrane region" description="Helical" evidence="16">
    <location>
        <begin position="1324"/>
        <end position="1346"/>
    </location>
</feature>
<dbReference type="Gene3D" id="2.130.10.10">
    <property type="entry name" value="YVTN repeat-like/Quinoprotein amine dehydrogenase"/>
    <property type="match status" value="1"/>
</dbReference>
<dbReference type="Pfam" id="PF17960">
    <property type="entry name" value="TIG_plexin"/>
    <property type="match status" value="1"/>
</dbReference>
<dbReference type="FunFam" id="1.10.506.10:FF:000027">
    <property type="entry name" value="Plexin A, isoform B"/>
    <property type="match status" value="1"/>
</dbReference>
<dbReference type="Gene3D" id="3.10.20.90">
    <property type="entry name" value="Phosphatidylinositol 3-kinase Catalytic Subunit, Chain A, domain 1"/>
    <property type="match status" value="1"/>
</dbReference>
<evidence type="ECO:0000256" key="6">
    <source>
        <dbReference type="ARBA" id="ARBA00022729"/>
    </source>
</evidence>
<evidence type="ECO:0000313" key="18">
    <source>
        <dbReference type="EMBL" id="KAF8776854.1"/>
    </source>
</evidence>
<keyword evidence="10 16" id="KW-0472">Membrane</keyword>
<evidence type="ECO:0000256" key="5">
    <source>
        <dbReference type="ARBA" id="ARBA00022692"/>
    </source>
</evidence>
<dbReference type="InterPro" id="IPR002909">
    <property type="entry name" value="IPT_dom"/>
</dbReference>
<evidence type="ECO:0000256" key="11">
    <source>
        <dbReference type="ARBA" id="ARBA00023157"/>
    </source>
</evidence>
<evidence type="ECO:0000256" key="8">
    <source>
        <dbReference type="ARBA" id="ARBA00022902"/>
    </source>
</evidence>
<protein>
    <submittedName>
        <fullName evidence="18">Plexin-A2 like protein</fullName>
    </submittedName>
</protein>
<dbReference type="Pfam" id="PF01437">
    <property type="entry name" value="PSI"/>
    <property type="match status" value="1"/>
</dbReference>
<dbReference type="FunFam" id="2.60.40.10:FF:001407">
    <property type="entry name" value="Plexin A, isoform B"/>
    <property type="match status" value="1"/>
</dbReference>
<evidence type="ECO:0000256" key="12">
    <source>
        <dbReference type="ARBA" id="ARBA00023170"/>
    </source>
</evidence>
<dbReference type="PROSITE" id="PS51004">
    <property type="entry name" value="SEMA"/>
    <property type="match status" value="1"/>
</dbReference>
<dbReference type="Gene3D" id="1.10.506.10">
    <property type="entry name" value="GTPase Activation - p120gap, domain 1"/>
    <property type="match status" value="1"/>
</dbReference>
<dbReference type="InterPro" id="IPR015943">
    <property type="entry name" value="WD40/YVTN_repeat-like_dom_sf"/>
</dbReference>
<evidence type="ECO:0000256" key="1">
    <source>
        <dbReference type="ARBA" id="ARBA00004251"/>
    </source>
</evidence>
<keyword evidence="7" id="KW-0677">Repeat</keyword>
<dbReference type="InterPro" id="IPR001627">
    <property type="entry name" value="Semap_dom"/>
</dbReference>
<dbReference type="SMART" id="SM00630">
    <property type="entry name" value="Sema"/>
    <property type="match status" value="1"/>
</dbReference>
<dbReference type="InterPro" id="IPR014756">
    <property type="entry name" value="Ig_E-set"/>
</dbReference>
<evidence type="ECO:0000256" key="10">
    <source>
        <dbReference type="ARBA" id="ARBA00023136"/>
    </source>
</evidence>
<dbReference type="GO" id="GO:0009653">
    <property type="term" value="P:anatomical structure morphogenesis"/>
    <property type="evidence" value="ECO:0007669"/>
    <property type="project" value="UniProtKB-ARBA"/>
</dbReference>
<dbReference type="InterPro" id="IPR046800">
    <property type="entry name" value="Plexin_RBD"/>
</dbReference>
<organism evidence="18 19">
    <name type="scientific">Argiope bruennichi</name>
    <name type="common">Wasp spider</name>
    <name type="synonym">Aranea bruennichi</name>
    <dbReference type="NCBI Taxonomy" id="94029"/>
    <lineage>
        <taxon>Eukaryota</taxon>
        <taxon>Metazoa</taxon>
        <taxon>Ecdysozoa</taxon>
        <taxon>Arthropoda</taxon>
        <taxon>Chelicerata</taxon>
        <taxon>Arachnida</taxon>
        <taxon>Araneae</taxon>
        <taxon>Araneomorphae</taxon>
        <taxon>Entelegynae</taxon>
        <taxon>Araneoidea</taxon>
        <taxon>Araneidae</taxon>
        <taxon>Argiope</taxon>
    </lineage>
</organism>
<dbReference type="InterPro" id="IPR036352">
    <property type="entry name" value="Semap_dom_sf"/>
</dbReference>
<dbReference type="InterPro" id="IPR031148">
    <property type="entry name" value="Plexin"/>
</dbReference>
<dbReference type="FunFam" id="2.130.10.10:FF:000451">
    <property type="entry name" value="Plexin A4, B"/>
    <property type="match status" value="1"/>
</dbReference>
<dbReference type="PANTHER" id="PTHR22625:SF70">
    <property type="entry name" value="PLEXIN A, ISOFORM A"/>
    <property type="match status" value="1"/>
</dbReference>
<dbReference type="Pfam" id="PF01403">
    <property type="entry name" value="Sema"/>
    <property type="match status" value="1"/>
</dbReference>
<evidence type="ECO:0000256" key="3">
    <source>
        <dbReference type="ARBA" id="ARBA00022473"/>
    </source>
</evidence>
<dbReference type="CDD" id="cd00603">
    <property type="entry name" value="IPT_PCSR"/>
    <property type="match status" value="1"/>
</dbReference>
<dbReference type="InterPro" id="IPR002165">
    <property type="entry name" value="Plexin_repeat"/>
</dbReference>
<comment type="subcellular location">
    <subcellularLocation>
        <location evidence="1">Cell membrane</location>
        <topology evidence="1">Single-pass type I membrane protein</topology>
    </subcellularLocation>
</comment>
<reference evidence="18" key="1">
    <citation type="journal article" date="2020" name="bioRxiv">
        <title>Chromosome-level reference genome of the European wasp spider Argiope bruennichi: a resource for studies on range expansion and evolutionary adaptation.</title>
        <authorList>
            <person name="Sheffer M.M."/>
            <person name="Hoppe A."/>
            <person name="Krehenwinkel H."/>
            <person name="Uhl G."/>
            <person name="Kuss A.W."/>
            <person name="Jensen L."/>
            <person name="Jensen C."/>
            <person name="Gillespie R.G."/>
            <person name="Hoff K.J."/>
            <person name="Prost S."/>
        </authorList>
    </citation>
    <scope>NUCLEOTIDE SEQUENCE</scope>
</reference>
<comment type="caution">
    <text evidence="14">Lacks conserved residue(s) required for the propagation of feature annotation.</text>
</comment>
<keyword evidence="5 16" id="KW-0812">Transmembrane</keyword>
<dbReference type="SMART" id="SM00423">
    <property type="entry name" value="PSI"/>
    <property type="match status" value="2"/>
</dbReference>
<evidence type="ECO:0000256" key="9">
    <source>
        <dbReference type="ARBA" id="ARBA00022989"/>
    </source>
</evidence>
<dbReference type="CDD" id="cd12790">
    <property type="entry name" value="RasGAP_plexin_A"/>
    <property type="match status" value="1"/>
</dbReference>
<dbReference type="FunFam" id="2.60.40.10:FF:000320">
    <property type="entry name" value="Plexin A1"/>
    <property type="match status" value="1"/>
</dbReference>
<dbReference type="SUPFAM" id="SSF103575">
    <property type="entry name" value="Plexin repeat"/>
    <property type="match status" value="1"/>
</dbReference>
<name>A0A8T0ENK1_ARGBR</name>
<dbReference type="FunFam" id="2.60.40.10:FF:000728">
    <property type="entry name" value="Plexin D1"/>
    <property type="match status" value="1"/>
</dbReference>
<keyword evidence="8" id="KW-0524">Neurogenesis</keyword>